<name>A0A8X6PFY6_NEPPI</name>
<feature type="compositionally biased region" description="Polar residues" evidence="1">
    <location>
        <begin position="40"/>
        <end position="53"/>
    </location>
</feature>
<evidence type="ECO:0000313" key="3">
    <source>
        <dbReference type="Proteomes" id="UP000887013"/>
    </source>
</evidence>
<evidence type="ECO:0000256" key="1">
    <source>
        <dbReference type="SAM" id="MobiDB-lite"/>
    </source>
</evidence>
<dbReference type="EMBL" id="BMAW01068446">
    <property type="protein sequence ID" value="GFT64482.1"/>
    <property type="molecule type" value="Genomic_DNA"/>
</dbReference>
<dbReference type="OrthoDB" id="5377144at2759"/>
<evidence type="ECO:0000313" key="2">
    <source>
        <dbReference type="EMBL" id="GFT64482.1"/>
    </source>
</evidence>
<protein>
    <recommendedName>
        <fullName evidence="4">Thyroid transcription factor 1-associated protein 26</fullName>
    </recommendedName>
</protein>
<feature type="region of interest" description="Disordered" evidence="1">
    <location>
        <begin position="26"/>
        <end position="53"/>
    </location>
</feature>
<comment type="caution">
    <text evidence="2">The sequence shown here is derived from an EMBL/GenBank/DDBJ whole genome shotgun (WGS) entry which is preliminary data.</text>
</comment>
<accession>A0A8X6PFY6</accession>
<keyword evidence="3" id="KW-1185">Reference proteome</keyword>
<organism evidence="2 3">
    <name type="scientific">Nephila pilipes</name>
    <name type="common">Giant wood spider</name>
    <name type="synonym">Nephila maculata</name>
    <dbReference type="NCBI Taxonomy" id="299642"/>
    <lineage>
        <taxon>Eukaryota</taxon>
        <taxon>Metazoa</taxon>
        <taxon>Ecdysozoa</taxon>
        <taxon>Arthropoda</taxon>
        <taxon>Chelicerata</taxon>
        <taxon>Arachnida</taxon>
        <taxon>Araneae</taxon>
        <taxon>Araneomorphae</taxon>
        <taxon>Entelegynae</taxon>
        <taxon>Araneoidea</taxon>
        <taxon>Nephilidae</taxon>
        <taxon>Nephila</taxon>
    </lineage>
</organism>
<dbReference type="PANTHER" id="PTHR15657">
    <property type="entry name" value="THYROID TRANSCRIPTION FACTOR 1-ASSOCIATED PROTEIN 26"/>
    <property type="match status" value="1"/>
</dbReference>
<gene>
    <name evidence="2" type="ORF">NPIL_210081</name>
</gene>
<evidence type="ECO:0008006" key="4">
    <source>
        <dbReference type="Google" id="ProtNLM"/>
    </source>
</evidence>
<sequence length="153" mass="18565">MPNFRRNYQNKKKEAFERRKYAIKREYRKMQVGKGGQSFHPRQNRPNDNNGSQFYRRAMQEYERNRAAIEERKQIKEAKRKEREEAITRYKEKKLENFKKLSQRTKRGQPVMKGRLEILLEKIKKTVNNDCETVNNTGTTSYKRKIGNSFRKN</sequence>
<dbReference type="GO" id="GO:0005634">
    <property type="term" value="C:nucleus"/>
    <property type="evidence" value="ECO:0007669"/>
    <property type="project" value="TreeGrafter"/>
</dbReference>
<dbReference type="InterPro" id="IPR013730">
    <property type="entry name" value="Fyv7/TAP26"/>
</dbReference>
<dbReference type="Proteomes" id="UP000887013">
    <property type="component" value="Unassembled WGS sequence"/>
</dbReference>
<dbReference type="AlphaFoldDB" id="A0A8X6PFY6"/>
<dbReference type="PANTHER" id="PTHR15657:SF1">
    <property type="entry name" value="THYROID TRANSCRIPTION FACTOR 1-ASSOCIATED PROTEIN 26"/>
    <property type="match status" value="1"/>
</dbReference>
<proteinExistence type="predicted"/>
<dbReference type="Pfam" id="PF08524">
    <property type="entry name" value="rRNA_processing"/>
    <property type="match status" value="1"/>
</dbReference>
<reference evidence="2" key="1">
    <citation type="submission" date="2020-08" db="EMBL/GenBank/DDBJ databases">
        <title>Multicomponent nature underlies the extraordinary mechanical properties of spider dragline silk.</title>
        <authorList>
            <person name="Kono N."/>
            <person name="Nakamura H."/>
            <person name="Mori M."/>
            <person name="Yoshida Y."/>
            <person name="Ohtoshi R."/>
            <person name="Malay A.D."/>
            <person name="Moran D.A.P."/>
            <person name="Tomita M."/>
            <person name="Numata K."/>
            <person name="Arakawa K."/>
        </authorList>
    </citation>
    <scope>NUCLEOTIDE SEQUENCE</scope>
</reference>